<organism evidence="1 2">
    <name type="scientific">Actinomadura graeca</name>
    <dbReference type="NCBI Taxonomy" id="2750812"/>
    <lineage>
        <taxon>Bacteria</taxon>
        <taxon>Bacillati</taxon>
        <taxon>Actinomycetota</taxon>
        <taxon>Actinomycetes</taxon>
        <taxon>Streptosporangiales</taxon>
        <taxon>Thermomonosporaceae</taxon>
        <taxon>Actinomadura</taxon>
    </lineage>
</organism>
<protein>
    <submittedName>
        <fullName evidence="1">Uncharacterized protein</fullName>
    </submittedName>
</protein>
<evidence type="ECO:0000313" key="2">
    <source>
        <dbReference type="Proteomes" id="UP001049518"/>
    </source>
</evidence>
<accession>A0ABX8QYB3</accession>
<name>A0ABX8QYB3_9ACTN</name>
<sequence>MTPVTERLRRGATLTSGALLLSLTAPHAAGAPLDGKSETGFQRRLDELRDAGVIGIEGRGIPPATERRPNRYQ</sequence>
<proteinExistence type="predicted"/>
<keyword evidence="2" id="KW-1185">Reference proteome</keyword>
<reference evidence="1" key="1">
    <citation type="submission" date="2020-07" db="EMBL/GenBank/DDBJ databases">
        <authorList>
            <person name="Tarantini F.S."/>
            <person name="Hong K.W."/>
            <person name="Chan K.G."/>
        </authorList>
    </citation>
    <scope>NUCLEOTIDE SEQUENCE</scope>
    <source>
        <strain evidence="1">32-07</strain>
    </source>
</reference>
<evidence type="ECO:0000313" key="1">
    <source>
        <dbReference type="EMBL" id="QXJ23668.1"/>
    </source>
</evidence>
<dbReference type="EMBL" id="CP059572">
    <property type="protein sequence ID" value="QXJ23668.1"/>
    <property type="molecule type" value="Genomic_DNA"/>
</dbReference>
<dbReference type="RefSeq" id="WP_231329357.1">
    <property type="nucleotide sequence ID" value="NZ_CP059572.1"/>
</dbReference>
<gene>
    <name evidence="1" type="ORF">AGRA3207_004858</name>
</gene>
<dbReference type="Proteomes" id="UP001049518">
    <property type="component" value="Chromosome"/>
</dbReference>